<proteinExistence type="predicted"/>
<dbReference type="Proteomes" id="UP000008367">
    <property type="component" value="Unassembled WGS sequence"/>
</dbReference>
<name>A0A454D2E9_VIBHA</name>
<dbReference type="AlphaFoldDB" id="A0A454D2E9"/>
<accession>A0A454D2E9</accession>
<feature type="compositionally biased region" description="Basic residues" evidence="1">
    <location>
        <begin position="23"/>
        <end position="32"/>
    </location>
</feature>
<evidence type="ECO:0000313" key="2">
    <source>
        <dbReference type="EMBL" id="EKM32811.1"/>
    </source>
</evidence>
<sequence>SSKKHKTSSFMPPICYKKTSSLKSRKNKRLKFHQCDKQQKSQ</sequence>
<dbReference type="EMBL" id="AJSR01000562">
    <property type="protein sequence ID" value="EKM32811.1"/>
    <property type="molecule type" value="Genomic_DNA"/>
</dbReference>
<comment type="caution">
    <text evidence="2">The sequence shown here is derived from an EMBL/GenBank/DDBJ whole genome shotgun (WGS) entry which is preliminary data.</text>
</comment>
<organism evidence="2 3">
    <name type="scientific">Vibrio harveyi</name>
    <name type="common">Beneckea harveyi</name>
    <dbReference type="NCBI Taxonomy" id="669"/>
    <lineage>
        <taxon>Bacteria</taxon>
        <taxon>Pseudomonadati</taxon>
        <taxon>Pseudomonadota</taxon>
        <taxon>Gammaproteobacteria</taxon>
        <taxon>Vibrionales</taxon>
        <taxon>Vibrionaceae</taxon>
        <taxon>Vibrio</taxon>
    </lineage>
</organism>
<evidence type="ECO:0000313" key="3">
    <source>
        <dbReference type="Proteomes" id="UP000008367"/>
    </source>
</evidence>
<evidence type="ECO:0000256" key="1">
    <source>
        <dbReference type="SAM" id="MobiDB-lite"/>
    </source>
</evidence>
<feature type="non-terminal residue" evidence="2">
    <location>
        <position position="1"/>
    </location>
</feature>
<reference evidence="2 3" key="1">
    <citation type="submission" date="2012-10" db="EMBL/GenBank/DDBJ databases">
        <title>Genome sequence of Vibrio Cholerae HENC-02.</title>
        <authorList>
            <person name="Eppinger M."/>
            <person name="Hasan N.A."/>
            <person name="Sengamalay N."/>
            <person name="Hine E."/>
            <person name="Su Q."/>
            <person name="Daugherty S.C."/>
            <person name="Young S."/>
            <person name="Sadzewicz L."/>
            <person name="Tallon L."/>
            <person name="Cebula T.A."/>
            <person name="Ravel J."/>
            <person name="Colwell R.R."/>
        </authorList>
    </citation>
    <scope>NUCLEOTIDE SEQUENCE [LARGE SCALE GENOMIC DNA]</scope>
    <source>
        <strain evidence="2 3">HENC-02</strain>
    </source>
</reference>
<feature type="compositionally biased region" description="Basic and acidic residues" evidence="1">
    <location>
        <begin position="33"/>
        <end position="42"/>
    </location>
</feature>
<gene>
    <name evidence="2" type="ORF">VCHENC02_1663</name>
</gene>
<feature type="region of interest" description="Disordered" evidence="1">
    <location>
        <begin position="1"/>
        <end position="42"/>
    </location>
</feature>
<protein>
    <submittedName>
        <fullName evidence="2">Uncharacterized protein</fullName>
    </submittedName>
</protein>